<evidence type="ECO:0008006" key="4">
    <source>
        <dbReference type="Google" id="ProtNLM"/>
    </source>
</evidence>
<dbReference type="InterPro" id="IPR019629">
    <property type="entry name" value="Uncharacterised_HI1736/YgjV"/>
</dbReference>
<dbReference type="HOGENOM" id="CLU_123763_0_0_9"/>
<keyword evidence="1" id="KW-0812">Transmembrane</keyword>
<reference evidence="2 3" key="1">
    <citation type="journal article" date="2010" name="PLoS ONE">
        <title>The glycobiome of the rumen bacterium Butyrivibrio proteoclasticus B316(T) highlights adaptation to a polysaccharide-rich environment.</title>
        <authorList>
            <person name="Kelly W.J."/>
            <person name="Leahy S.C."/>
            <person name="Altermann E."/>
            <person name="Yeoman C.J."/>
            <person name="Dunne J.C."/>
            <person name="Kong Z."/>
            <person name="Pacheco D.M."/>
            <person name="Li D."/>
            <person name="Noel S.J."/>
            <person name="Moon C.D."/>
            <person name="Cookson A.L."/>
            <person name="Attwood G.T."/>
        </authorList>
    </citation>
    <scope>NUCLEOTIDE SEQUENCE [LARGE SCALE GENOMIC DNA]</scope>
    <source>
        <strain evidence="3">ATCC 51982 / DSM 14932 / B316</strain>
    </source>
</reference>
<name>E0RYD6_BUTPB</name>
<feature type="transmembrane region" description="Helical" evidence="1">
    <location>
        <begin position="73"/>
        <end position="89"/>
    </location>
</feature>
<proteinExistence type="predicted"/>
<sequence>MSVIIANIIDFVAAMVQVGSGAIKKKNKILVVQIIQLLMQAVSMLLLGGVTGAVSNVLSCFRNYLCYKEKLNLVWKIVLIAASIAMTIALNDQGFLGIIPAAVCTVYIIFMDIKDPVKFKLLVTLSFVPWMFYHFILKSYTGAIFDAATVVTNSITLVGMIKEKKKVDKKAFGGYDEHCS</sequence>
<accession>E0RYD6</accession>
<organism evidence="2 3">
    <name type="scientific">Butyrivibrio proteoclasticus (strain ATCC 51982 / DSM 14932 / B316)</name>
    <name type="common">Clostridium proteoclasticum</name>
    <dbReference type="NCBI Taxonomy" id="515622"/>
    <lineage>
        <taxon>Bacteria</taxon>
        <taxon>Bacillati</taxon>
        <taxon>Bacillota</taxon>
        <taxon>Clostridia</taxon>
        <taxon>Lachnospirales</taxon>
        <taxon>Lachnospiraceae</taxon>
        <taxon>Butyrivibrio</taxon>
    </lineage>
</organism>
<keyword evidence="3" id="KW-1185">Reference proteome</keyword>
<evidence type="ECO:0000313" key="3">
    <source>
        <dbReference type="Proteomes" id="UP000001299"/>
    </source>
</evidence>
<evidence type="ECO:0000313" key="2">
    <source>
        <dbReference type="EMBL" id="ADL35394.1"/>
    </source>
</evidence>
<feature type="transmembrane region" description="Helical" evidence="1">
    <location>
        <begin position="143"/>
        <end position="161"/>
    </location>
</feature>
<protein>
    <recommendedName>
        <fullName evidence="4">Inner membrane protein</fullName>
    </recommendedName>
</protein>
<dbReference type="EMBL" id="CP001810">
    <property type="protein sequence ID" value="ADL35394.1"/>
    <property type="molecule type" value="Genomic_DNA"/>
</dbReference>
<dbReference type="RefSeq" id="WP_013282047.1">
    <property type="nucleotide sequence ID" value="NC_014387.1"/>
</dbReference>
<dbReference type="Pfam" id="PF10688">
    <property type="entry name" value="Imp-YgjV"/>
    <property type="match status" value="1"/>
</dbReference>
<dbReference type="KEGG" id="bpb:bpr_I2661"/>
<feature type="transmembrane region" description="Helical" evidence="1">
    <location>
        <begin position="95"/>
        <end position="112"/>
    </location>
</feature>
<evidence type="ECO:0000256" key="1">
    <source>
        <dbReference type="SAM" id="Phobius"/>
    </source>
</evidence>
<dbReference type="STRING" id="515622.bpr_I2661"/>
<dbReference type="AlphaFoldDB" id="E0RYD6"/>
<dbReference type="eggNOG" id="ENOG5033I28">
    <property type="taxonomic scope" value="Bacteria"/>
</dbReference>
<dbReference type="Proteomes" id="UP000001299">
    <property type="component" value="Chromosome 1"/>
</dbReference>
<keyword evidence="1" id="KW-1133">Transmembrane helix</keyword>
<gene>
    <name evidence="2" type="ordered locus">bpr_I2661</name>
</gene>
<keyword evidence="1" id="KW-0472">Membrane</keyword>
<feature type="transmembrane region" description="Helical" evidence="1">
    <location>
        <begin position="119"/>
        <end position="137"/>
    </location>
</feature>
<feature type="transmembrane region" description="Helical" evidence="1">
    <location>
        <begin position="34"/>
        <end position="61"/>
    </location>
</feature>